<comment type="subcellular location">
    <subcellularLocation>
        <location evidence="15">Virion</location>
    </subcellularLocation>
    <subcellularLocation>
        <location evidence="15">Host nucleus</location>
    </subcellularLocation>
</comment>
<evidence type="ECO:0000256" key="16">
    <source>
        <dbReference type="SAM" id="MobiDB-lite"/>
    </source>
</evidence>
<dbReference type="EMBL" id="KP757765">
    <property type="protein sequence ID" value="ALX18467.1"/>
    <property type="molecule type" value="Genomic_DNA"/>
</dbReference>
<dbReference type="GeneID" id="37620265"/>
<evidence type="ECO:0000256" key="3">
    <source>
        <dbReference type="ARBA" id="ARBA00022561"/>
    </source>
</evidence>
<comment type="similarity">
    <text evidence="15">Belongs to the papillomaviridae L2 protein family.</text>
</comment>
<keyword evidence="13 15" id="KW-1015">Disulfide bond</keyword>
<gene>
    <name evidence="15 17" type="primary">L2</name>
</gene>
<name>A0A0X9JQ64_9PAPI</name>
<comment type="caution">
    <text evidence="15">Lacks conserved residue(s) required for the propagation of feature annotation.</text>
</comment>
<evidence type="ECO:0000256" key="2">
    <source>
        <dbReference type="ARBA" id="ARBA00022553"/>
    </source>
</evidence>
<evidence type="ECO:0000256" key="14">
    <source>
        <dbReference type="ARBA" id="ARBA00023296"/>
    </source>
</evidence>
<dbReference type="KEGG" id="vg:37620265"/>
<keyword evidence="10" id="KW-1039">Host endosome</keyword>
<dbReference type="OrthoDB" id="8047at10239"/>
<dbReference type="GO" id="GO:0043657">
    <property type="term" value="C:host cell"/>
    <property type="evidence" value="ECO:0007669"/>
    <property type="project" value="GOC"/>
</dbReference>
<evidence type="ECO:0000313" key="17">
    <source>
        <dbReference type="EMBL" id="ALX18467.1"/>
    </source>
</evidence>
<keyword evidence="8 15" id="KW-0426">Late protein</keyword>
<dbReference type="GO" id="GO:0046718">
    <property type="term" value="P:symbiont entry into host cell"/>
    <property type="evidence" value="ECO:0007669"/>
    <property type="project" value="UniProtKB-KW"/>
</dbReference>
<evidence type="ECO:0000256" key="8">
    <source>
        <dbReference type="ARBA" id="ARBA00022921"/>
    </source>
</evidence>
<comment type="function">
    <text evidence="15">Minor protein of the capsid that localizes along the inner surface of the virion, within the central cavities beneath the L1 pentamers. Plays a role in capsid stabilization through interaction with the major capsid protein L1. Once the virion enters the host cell, L2 escorts the genomic DNA into the nucleus by promoting escape from the endosomal compartments and traffic through the host Golgi network. Mechanistically, the C-terminus of L2 possesses a cell-penetrating peptide that protudes from the host endosome, interacts with host cytoplasmic retromer cargo and thereby mediates the capsid delivery to the host trans-Golgi network. Plays a role through its interaction with host dynein in the intracellular microtubule-dependent transport of viral capsid toward the nucleus. Mediates the viral genome import into the nucleus through binding to host importins. Once within the nucleus, L2 localizes viral genomes to host PML bodies in order to activate early gene expression for establishment of infection. Later on, promotes late gene expression by interacting with the viral E2 protein and by inhibiting its transcriptional activation functions. During virion assembly, encapsidates the genome by direct interaction with the viral DNA.</text>
</comment>
<dbReference type="GO" id="GO:0005198">
    <property type="term" value="F:structural molecule activity"/>
    <property type="evidence" value="ECO:0007669"/>
    <property type="project" value="UniProtKB-UniRule"/>
</dbReference>
<evidence type="ECO:0000256" key="13">
    <source>
        <dbReference type="ARBA" id="ARBA00023157"/>
    </source>
</evidence>
<keyword evidence="18" id="KW-1185">Reference proteome</keyword>
<dbReference type="Proteomes" id="UP000166347">
    <property type="component" value="Segment"/>
</dbReference>
<dbReference type="GO" id="GO:0075521">
    <property type="term" value="P:microtubule-dependent intracellular transport of viral material towards nucleus"/>
    <property type="evidence" value="ECO:0007669"/>
    <property type="project" value="UniProtKB-UniRule"/>
</dbReference>
<dbReference type="HAMAP" id="MF_04003">
    <property type="entry name" value="PPV_L2"/>
    <property type="match status" value="1"/>
</dbReference>
<accession>A0A0X9JQ64</accession>
<organism evidence="17 18">
    <name type="scientific">Rusa timorensis papillomavirus 1</name>
    <dbReference type="NCBI Taxonomy" id="2847277"/>
    <lineage>
        <taxon>Viruses</taxon>
        <taxon>Monodnaviria</taxon>
        <taxon>Shotokuvirae</taxon>
        <taxon>Cossaviricota</taxon>
        <taxon>Papovaviricetes</taxon>
        <taxon>Zurhausenvirales</taxon>
        <taxon>Papillomaviridae</taxon>
        <taxon>Firstpapillomavirinae</taxon>
        <taxon>Treisthetapapillomavirus</taxon>
        <taxon>Treisthetapapillomavirus 1</taxon>
    </lineage>
</organism>
<keyword evidence="1 15" id="KW-1163">Viral penetration into host nucleus</keyword>
<dbReference type="GO" id="GO:0019028">
    <property type="term" value="C:viral capsid"/>
    <property type="evidence" value="ECO:0007669"/>
    <property type="project" value="UniProtKB-UniRule"/>
</dbReference>
<keyword evidence="4 15" id="KW-1048">Host nucleus</keyword>
<keyword evidence="7 15" id="KW-0946">Virion</keyword>
<evidence type="ECO:0000256" key="7">
    <source>
        <dbReference type="ARBA" id="ARBA00022844"/>
    </source>
</evidence>
<evidence type="ECO:0000256" key="12">
    <source>
        <dbReference type="ARBA" id="ARBA00023125"/>
    </source>
</evidence>
<keyword evidence="9 15" id="KW-1177">Microtubular inwards viral transport</keyword>
<keyword evidence="11 15" id="KW-1176">Cytoplasmic inwards viral transport</keyword>
<comment type="subunit">
    <text evidence="15">Interacts with major capsid protein L1. Interacts with E2; this interaction inhibits E2 transcriptional activity but not the DNA replication function E2. Interacts with host HSPA8; this interaction is required for L2 nuclear translocation. Interacts with host importins KPNB2 and KPNB3. Forms a complex with importin alpha2-beta1 heterodimers via interaction with the importin alpha2 adapter. Interacts with host DYNLT1; this interaction is essential for virus intracellular transport during entry. Interacts (via C-terminus) with host retromer subunits VPS35 AND VPS29.</text>
</comment>
<evidence type="ECO:0000256" key="6">
    <source>
        <dbReference type="ARBA" id="ARBA00022812"/>
    </source>
</evidence>
<comment type="PTM">
    <text evidence="15">Highly phosphorylated.</text>
</comment>
<keyword evidence="12 15" id="KW-0238">DNA-binding</keyword>
<sequence length="530" mass="57612">MVRAARRKRASEDDLYRNCRLGGDCPVDIKNKYEQNTLADNILKWVSNFLWFGTLGIGTGKGTGGSTGYTRLGGAGPGVRQGIPTITRPNIIVDAVGPAEGIPIDVVDPSSSAIVPLLEAPVDPSGGDLENIAEVAPTHTNGGLDPVIIGAPDEEAPVIEVQEGPAPTPPVRSRTSTTVHNNPSYHSIVASSDIPGETAASDQIFITDGLRAEFIGGSGFQEAVFPSTSGPYQEIPLDTFQDIDVSDTLHIEEPPRASTPRESVGQSLNRNMKRLRTAMYGRRTQQVRVENPRFLSSPGRLVQFEYSNPAFQDEVTLEFERDVSAVEEAPEFDFRDIVRLGRPRYSETNTGYVRVSRLGRRGTIRTRQGTQIGGAAHYYTDISSIHEGDSMELSLIGSHNNEATLVQSSNEGVFVDMEEAQGGVAQGYDDEELLDDTAEDFSRGRLIVSTGDTTYSIGRVSFGYAEDTARDFAGTVVFPDGQPSEYPQPGSPTNPTSIPTVLINVYDEGLDFLLHPSMFPKRKRRKLAFL</sequence>
<evidence type="ECO:0000256" key="1">
    <source>
        <dbReference type="ARBA" id="ARBA00022524"/>
    </source>
</evidence>
<keyword evidence="3 15" id="KW-0167">Capsid protein</keyword>
<keyword evidence="6" id="KW-1040">Host Golgi apparatus</keyword>
<evidence type="ECO:0000256" key="5">
    <source>
        <dbReference type="ARBA" id="ARBA00022581"/>
    </source>
</evidence>
<dbReference type="RefSeq" id="YP_009508770.1">
    <property type="nucleotide sequence ID" value="NC_039041.1"/>
</dbReference>
<keyword evidence="2 15" id="KW-0597">Phosphoprotein</keyword>
<dbReference type="GO" id="GO:0003677">
    <property type="term" value="F:DNA binding"/>
    <property type="evidence" value="ECO:0007669"/>
    <property type="project" value="UniProtKB-UniRule"/>
</dbReference>
<feature type="region of interest" description="Disordered" evidence="16">
    <location>
        <begin position="163"/>
        <end position="182"/>
    </location>
</feature>
<evidence type="ECO:0000313" key="18">
    <source>
        <dbReference type="Proteomes" id="UP000166347"/>
    </source>
</evidence>
<protein>
    <recommendedName>
        <fullName evidence="15">Minor capsid protein L2</fullName>
    </recommendedName>
</protein>
<evidence type="ECO:0000256" key="15">
    <source>
        <dbReference type="HAMAP-Rule" id="MF_04003"/>
    </source>
</evidence>
<evidence type="ECO:0000256" key="9">
    <source>
        <dbReference type="ARBA" id="ARBA00022952"/>
    </source>
</evidence>
<dbReference type="Pfam" id="PF00513">
    <property type="entry name" value="Late_protein_L2"/>
    <property type="match status" value="1"/>
</dbReference>
<evidence type="ECO:0000256" key="4">
    <source>
        <dbReference type="ARBA" id="ARBA00022562"/>
    </source>
</evidence>
<keyword evidence="14 15" id="KW-1160">Virus entry into host cell</keyword>
<evidence type="ECO:0000256" key="11">
    <source>
        <dbReference type="ARBA" id="ARBA00023120"/>
    </source>
</evidence>
<evidence type="ECO:0000256" key="10">
    <source>
        <dbReference type="ARBA" id="ARBA00023046"/>
    </source>
</evidence>
<dbReference type="InterPro" id="IPR000784">
    <property type="entry name" value="Late_L2"/>
</dbReference>
<reference evidence="17 18" key="1">
    <citation type="submission" date="2015-02" db="EMBL/GenBank/DDBJ databases">
        <title>Exploring papillomavirus diversity in European mammals.</title>
        <authorList>
            <person name="Mengual-Chulia B."/>
            <person name="Wibbelt G."/>
            <person name="Gottschling M."/>
            <person name="Bravo I.G."/>
        </authorList>
    </citation>
    <scope>NUCLEOTIDE SEQUENCE [LARGE SCALE GENOMIC DNA]</scope>
    <source>
        <strain evidence="17">IZW 39/08</strain>
    </source>
</reference>
<proteinExistence type="inferred from homology"/>
<feature type="disulfide bond" evidence="15">
    <location>
        <begin position="19"/>
        <end position="25"/>
    </location>
</feature>
<dbReference type="GO" id="GO:0075732">
    <property type="term" value="P:viral penetration into host nucleus"/>
    <property type="evidence" value="ECO:0007669"/>
    <property type="project" value="UniProtKB-KW"/>
</dbReference>
<dbReference type="GO" id="GO:0042025">
    <property type="term" value="C:host cell nucleus"/>
    <property type="evidence" value="ECO:0007669"/>
    <property type="project" value="UniProtKB-SubCell"/>
</dbReference>
<keyword evidence="5 15" id="KW-0945">Host-virus interaction</keyword>